<evidence type="ECO:0000313" key="5">
    <source>
        <dbReference type="EMBL" id="PSL33193.1"/>
    </source>
</evidence>
<dbReference type="PANTHER" id="PTHR44858">
    <property type="entry name" value="TETRATRICOPEPTIDE REPEAT PROTEIN 6"/>
    <property type="match status" value="1"/>
</dbReference>
<dbReference type="Pfam" id="PF14559">
    <property type="entry name" value="TPR_19"/>
    <property type="match status" value="1"/>
</dbReference>
<feature type="signal peptide" evidence="4">
    <location>
        <begin position="1"/>
        <end position="20"/>
    </location>
</feature>
<dbReference type="RefSeq" id="WP_106601524.1">
    <property type="nucleotide sequence ID" value="NZ_PYGK01000003.1"/>
</dbReference>
<evidence type="ECO:0000256" key="2">
    <source>
        <dbReference type="ARBA" id="ARBA00022803"/>
    </source>
</evidence>
<dbReference type="InterPro" id="IPR050498">
    <property type="entry name" value="Ycf3"/>
</dbReference>
<keyword evidence="2 3" id="KW-0802">TPR repeat</keyword>
<dbReference type="InterPro" id="IPR011990">
    <property type="entry name" value="TPR-like_helical_dom_sf"/>
</dbReference>
<dbReference type="Gene3D" id="1.25.40.10">
    <property type="entry name" value="Tetratricopeptide repeat domain"/>
    <property type="match status" value="1"/>
</dbReference>
<evidence type="ECO:0000313" key="6">
    <source>
        <dbReference type="Proteomes" id="UP000240978"/>
    </source>
</evidence>
<evidence type="ECO:0000256" key="1">
    <source>
        <dbReference type="ARBA" id="ARBA00022737"/>
    </source>
</evidence>
<feature type="chain" id="PRO_5015156646" evidence="4">
    <location>
        <begin position="21"/>
        <end position="389"/>
    </location>
</feature>
<dbReference type="SUPFAM" id="SSF48452">
    <property type="entry name" value="TPR-like"/>
    <property type="match status" value="1"/>
</dbReference>
<dbReference type="SMART" id="SM00028">
    <property type="entry name" value="TPR"/>
    <property type="match status" value="4"/>
</dbReference>
<accession>A0A2P8GGU6</accession>
<feature type="repeat" description="TPR" evidence="3">
    <location>
        <begin position="130"/>
        <end position="163"/>
    </location>
</feature>
<keyword evidence="4" id="KW-0732">Signal</keyword>
<evidence type="ECO:0000256" key="3">
    <source>
        <dbReference type="PROSITE-ProRule" id="PRU00339"/>
    </source>
</evidence>
<feature type="repeat" description="TPR" evidence="3">
    <location>
        <begin position="96"/>
        <end position="129"/>
    </location>
</feature>
<gene>
    <name evidence="5" type="ORF">CLV42_103175</name>
</gene>
<keyword evidence="1" id="KW-0677">Repeat</keyword>
<evidence type="ECO:0000256" key="4">
    <source>
        <dbReference type="SAM" id="SignalP"/>
    </source>
</evidence>
<dbReference type="PANTHER" id="PTHR44858:SF1">
    <property type="entry name" value="UDP-N-ACETYLGLUCOSAMINE--PEPTIDE N-ACETYLGLUCOSAMINYLTRANSFERASE SPINDLY-RELATED"/>
    <property type="match status" value="1"/>
</dbReference>
<dbReference type="InterPro" id="IPR019734">
    <property type="entry name" value="TPR_rpt"/>
</dbReference>
<reference evidence="5 6" key="1">
    <citation type="submission" date="2018-03" db="EMBL/GenBank/DDBJ databases">
        <title>Genomic Encyclopedia of Archaeal and Bacterial Type Strains, Phase II (KMG-II): from individual species to whole genera.</title>
        <authorList>
            <person name="Goeker M."/>
        </authorList>
    </citation>
    <scope>NUCLEOTIDE SEQUENCE [LARGE SCALE GENOMIC DNA]</scope>
    <source>
        <strain evidence="5 6">DSM 18107</strain>
    </source>
</reference>
<dbReference type="PROSITE" id="PS50005">
    <property type="entry name" value="TPR"/>
    <property type="match status" value="2"/>
</dbReference>
<sequence>MRIPLALLVIGCFSVSVAHAQTTDKEKALAKKNEAIELMDDGKLAESITILEEARKLDPAEPEIVYEMALAKYQQQHYEEAIKLLKELVKKKQATGRVYAMMGNAFDDMGKPEKAIDTYDEGIKKFPEEGNLYVERGVMELKKNDHNAALGFFEKGIKAAPMYPSNYYRAAKIFLDSDQEVWGMIYGEIFMNIERGSKRTEEISKLLYYTYKGEIKFESDTNISVSFAKQNNTIYLDASQNKKKQASSLASALAEQVMASMGNSFANGAYEMTLVKSLIGEKMINLESLNRIRTRFLDIYTQEGRDTSYPVVLFDFQRKVKDAGYLDAYNYWILGQGDEKVFGEWRSEHAQQWNGFMKWFKENRIKITEENAFVRSQIILQDAIKKATK</sequence>
<comment type="caution">
    <text evidence="5">The sequence shown here is derived from an EMBL/GenBank/DDBJ whole genome shotgun (WGS) entry which is preliminary data.</text>
</comment>
<organism evidence="5 6">
    <name type="scientific">Chitinophaga ginsengisoli</name>
    <dbReference type="NCBI Taxonomy" id="363837"/>
    <lineage>
        <taxon>Bacteria</taxon>
        <taxon>Pseudomonadati</taxon>
        <taxon>Bacteroidota</taxon>
        <taxon>Chitinophagia</taxon>
        <taxon>Chitinophagales</taxon>
        <taxon>Chitinophagaceae</taxon>
        <taxon>Chitinophaga</taxon>
    </lineage>
</organism>
<dbReference type="EMBL" id="PYGK01000003">
    <property type="protein sequence ID" value="PSL33193.1"/>
    <property type="molecule type" value="Genomic_DNA"/>
</dbReference>
<protein>
    <submittedName>
        <fullName evidence="5">Tetratricopeptide repeat protein</fullName>
    </submittedName>
</protein>
<keyword evidence="6" id="KW-1185">Reference proteome</keyword>
<dbReference type="Proteomes" id="UP000240978">
    <property type="component" value="Unassembled WGS sequence"/>
</dbReference>
<name>A0A2P8GGU6_9BACT</name>
<dbReference type="AlphaFoldDB" id="A0A2P8GGU6"/>
<proteinExistence type="predicted"/>
<dbReference type="OrthoDB" id="793001at2"/>